<accession>A0A0J8UA76</accession>
<dbReference type="InterPro" id="IPR042070">
    <property type="entry name" value="PucR_C-HTH_sf"/>
</dbReference>
<dbReference type="AlphaFoldDB" id="A0A0J8UA76"/>
<dbReference type="Proteomes" id="UP000037594">
    <property type="component" value="Unassembled WGS sequence"/>
</dbReference>
<dbReference type="RefSeq" id="WP_019345363.1">
    <property type="nucleotide sequence ID" value="NZ_AGSZ01000265.1"/>
</dbReference>
<dbReference type="Pfam" id="PF13556">
    <property type="entry name" value="HTH_30"/>
    <property type="match status" value="1"/>
</dbReference>
<gene>
    <name evidence="5" type="ORF">ACT17_16565</name>
</gene>
<feature type="domain" description="CdaR GGDEF-like" evidence="4">
    <location>
        <begin position="292"/>
        <end position="392"/>
    </location>
</feature>
<evidence type="ECO:0008006" key="7">
    <source>
        <dbReference type="Google" id="ProtNLM"/>
    </source>
</evidence>
<evidence type="ECO:0000313" key="5">
    <source>
        <dbReference type="EMBL" id="KMV17270.1"/>
    </source>
</evidence>
<reference evidence="5 6" key="1">
    <citation type="submission" date="2015-06" db="EMBL/GenBank/DDBJ databases">
        <title>Genome sequence of Mycobacterium conceptionense strain MLE.</title>
        <authorList>
            <person name="Greninger A.L."/>
            <person name="Cunningham G."/>
            <person name="Chiu C.Y."/>
            <person name="Miller S."/>
        </authorList>
    </citation>
    <scope>NUCLEOTIDE SEQUENCE [LARGE SCALE GENOMIC DNA]</scope>
    <source>
        <strain evidence="5 6">MLE</strain>
    </source>
</reference>
<dbReference type="InterPro" id="IPR051448">
    <property type="entry name" value="CdaR-like_regulators"/>
</dbReference>
<comment type="similarity">
    <text evidence="1">Belongs to the CdaR family.</text>
</comment>
<name>A0A0J8UA76_9MYCO</name>
<proteinExistence type="inferred from homology"/>
<evidence type="ECO:0000259" key="4">
    <source>
        <dbReference type="Pfam" id="PF17853"/>
    </source>
</evidence>
<dbReference type="Pfam" id="PF07905">
    <property type="entry name" value="PucR"/>
    <property type="match status" value="1"/>
</dbReference>
<evidence type="ECO:0000313" key="6">
    <source>
        <dbReference type="Proteomes" id="UP000037594"/>
    </source>
</evidence>
<evidence type="ECO:0000256" key="1">
    <source>
        <dbReference type="ARBA" id="ARBA00006754"/>
    </source>
</evidence>
<evidence type="ECO:0000259" key="2">
    <source>
        <dbReference type="Pfam" id="PF07905"/>
    </source>
</evidence>
<sequence>MTMTVRRLAQTPGLGLSLIAGRDGGDRSIGWAHAIELEDPTPYLSGGELVMTTGMNVGDTADRQFEYLARLSSAGVAALAFDTGTTHPAVPAGIIAAGDALGLPVLSVPPQTPFIAISRAIIDEVTADQLRSVQRVVDQQEVLARETLRNGIPAVVAALSKLLSATVVVIDVDGNALAASGSETDHVCALGAGLIEDRTNRRTKHASRVVADGSGYCTLQALKAAQPLRGYLAVKTNEPLSPTERLLVSHAVSLISIEMGKPAKILDAEHRLRVATTAGLIADPPTIDHAVLRYFRFDPDEDIAVVALTGTGPSLTAETHALRVLESRHSRYLICSGAGELIVILPAAESAAAPLLVTEVGAQLQKRVRGGLSKPATFGNIATAVNQARTAALIGNSDDAFQTYAEIGLFDVILGGRSADELRLIAEPIAPLVDQDTSPNGTGDGLLVTLESYLRHNGHLEGAAAELGVHRHTMRNRVAKIAQLTRRDLQSPDVRAQLLLAIRARELLRIDRPD</sequence>
<dbReference type="Gene3D" id="1.10.10.2840">
    <property type="entry name" value="PucR C-terminal helix-turn-helix domain"/>
    <property type="match status" value="1"/>
</dbReference>
<dbReference type="EMBL" id="LFOD01000014">
    <property type="protein sequence ID" value="KMV17270.1"/>
    <property type="molecule type" value="Genomic_DNA"/>
</dbReference>
<dbReference type="PATRIC" id="fig|451644.5.peg.3425"/>
<dbReference type="InterPro" id="IPR012914">
    <property type="entry name" value="PucR_dom"/>
</dbReference>
<feature type="domain" description="Purine catabolism PurC-like" evidence="2">
    <location>
        <begin position="9"/>
        <end position="124"/>
    </location>
</feature>
<evidence type="ECO:0000259" key="3">
    <source>
        <dbReference type="Pfam" id="PF13556"/>
    </source>
</evidence>
<dbReference type="Pfam" id="PF17853">
    <property type="entry name" value="GGDEF_2"/>
    <property type="match status" value="1"/>
</dbReference>
<dbReference type="PANTHER" id="PTHR33744">
    <property type="entry name" value="CARBOHYDRATE DIACID REGULATOR"/>
    <property type="match status" value="1"/>
</dbReference>
<dbReference type="PANTHER" id="PTHR33744:SF1">
    <property type="entry name" value="DNA-BINDING TRANSCRIPTIONAL ACTIVATOR ADER"/>
    <property type="match status" value="1"/>
</dbReference>
<dbReference type="InterPro" id="IPR041522">
    <property type="entry name" value="CdaR_GGDEF"/>
</dbReference>
<dbReference type="InterPro" id="IPR025736">
    <property type="entry name" value="PucR_C-HTH_dom"/>
</dbReference>
<feature type="domain" description="PucR C-terminal helix-turn-helix" evidence="3">
    <location>
        <begin position="446"/>
        <end position="504"/>
    </location>
</feature>
<organism evidence="5 6">
    <name type="scientific">Mycolicibacterium conceptionense</name>
    <dbReference type="NCBI Taxonomy" id="451644"/>
    <lineage>
        <taxon>Bacteria</taxon>
        <taxon>Bacillati</taxon>
        <taxon>Actinomycetota</taxon>
        <taxon>Actinomycetes</taxon>
        <taxon>Mycobacteriales</taxon>
        <taxon>Mycobacteriaceae</taxon>
        <taxon>Mycolicibacterium</taxon>
    </lineage>
</organism>
<protein>
    <recommendedName>
        <fullName evidence="7">PucR family transcriptional regulator</fullName>
    </recommendedName>
</protein>
<comment type="caution">
    <text evidence="5">The sequence shown here is derived from an EMBL/GenBank/DDBJ whole genome shotgun (WGS) entry which is preliminary data.</text>
</comment>
<dbReference type="OrthoDB" id="8450798at2"/>